<sequence>MNFIRVAAACPITNVAHINFNIENIKDCINKAIEKNSKLIVFPELSLTSYTCGDLFSQQQLLEKSNLALKRLCLFSKNKDILIAIGAPLVYKNCLYNCAYIIYNGNILGIVPKSHIPNYSEFYEKRWFTEGINIISKTASLPFQKNIPFGVNLLFTCGDFKFGFEVCEDLWTVIPPSSYLSLAGANIIGNLSASNELVSKAKYRKSLIENQSGRSISSYIYSSSGVFESSTDLVFSGHLLIAENGYILEENDRFQRENQVITQLIDIDKLNNERLKNLSFRSYENYLPFEIEEIQFNFSNISLKNFDRFVDKHPFVPSNENERSERCKEIFNIQSSGLAKRLTHTGIDKTVIGISGGLDSTLALLVTIKTFDLLNIPRENIITITMPGFGTTDRTYNNAINLCKKLGTDLREINIVDACLQHFKDINHSVEKHDVTYENVQARERTQILMDISNKEGGLLVGTGDLSELALGWATYNGDHMSMYSVNCSVPKTLVRYLVKYVADTESSEEVSKILIDILDTPVSPELLPKDNGGEISQKTEDIVGPYELHDFFLYYFIRQGATPEKILFLAKHAFKDCYDNETIEKWLDKFIKRFFTQQFKRSALPDGPKVGTISLSPRGDWRMPSDASYAIWR</sequence>
<feature type="domain" description="CN hydrolase" evidence="10">
    <location>
        <begin position="4"/>
        <end position="269"/>
    </location>
</feature>
<feature type="binding site" evidence="7">
    <location>
        <position position="601"/>
    </location>
    <ligand>
        <name>deamido-NAD(+)</name>
        <dbReference type="ChEBI" id="CHEBI:58437"/>
        <note>ligand shared between two neighboring subunits</note>
    </ligand>
</feature>
<comment type="function">
    <text evidence="7">Catalyzes the ATP-dependent amidation of deamido-NAD to form NAD. Uses L-glutamine as a nitrogen source.</text>
</comment>
<feature type="active site" description="Proton acceptor; for glutaminase activity" evidence="7">
    <location>
        <position position="44"/>
    </location>
</feature>
<evidence type="ECO:0000256" key="6">
    <source>
        <dbReference type="ARBA" id="ARBA00023027"/>
    </source>
</evidence>
<organism evidence="11 12">
    <name type="scientific">Clostridium brassicae</name>
    <dbReference type="NCBI Taxonomy" id="2999072"/>
    <lineage>
        <taxon>Bacteria</taxon>
        <taxon>Bacillati</taxon>
        <taxon>Bacillota</taxon>
        <taxon>Clostridia</taxon>
        <taxon>Eubacteriales</taxon>
        <taxon>Clostridiaceae</taxon>
        <taxon>Clostridium</taxon>
    </lineage>
</organism>
<evidence type="ECO:0000256" key="4">
    <source>
        <dbReference type="ARBA" id="ARBA00022741"/>
    </source>
</evidence>
<dbReference type="NCBIfam" id="NF002730">
    <property type="entry name" value="PRK02628.1"/>
    <property type="match status" value="1"/>
</dbReference>
<evidence type="ECO:0000256" key="5">
    <source>
        <dbReference type="ARBA" id="ARBA00022840"/>
    </source>
</evidence>
<evidence type="ECO:0000259" key="10">
    <source>
        <dbReference type="PROSITE" id="PS50263"/>
    </source>
</evidence>
<accession>A0ABT4DBS2</accession>
<comment type="catalytic activity">
    <reaction evidence="7 8">
        <text>deamido-NAD(+) + L-glutamine + ATP + H2O = L-glutamate + AMP + diphosphate + NAD(+) + H(+)</text>
        <dbReference type="Rhea" id="RHEA:24384"/>
        <dbReference type="ChEBI" id="CHEBI:15377"/>
        <dbReference type="ChEBI" id="CHEBI:15378"/>
        <dbReference type="ChEBI" id="CHEBI:29985"/>
        <dbReference type="ChEBI" id="CHEBI:30616"/>
        <dbReference type="ChEBI" id="CHEBI:33019"/>
        <dbReference type="ChEBI" id="CHEBI:57540"/>
        <dbReference type="ChEBI" id="CHEBI:58359"/>
        <dbReference type="ChEBI" id="CHEBI:58437"/>
        <dbReference type="ChEBI" id="CHEBI:456215"/>
        <dbReference type="EC" id="6.3.5.1"/>
    </reaction>
</comment>
<evidence type="ECO:0000256" key="8">
    <source>
        <dbReference type="PIRNR" id="PIRNR006630"/>
    </source>
</evidence>
<dbReference type="InterPro" id="IPR003010">
    <property type="entry name" value="C-N_Hydrolase"/>
</dbReference>
<dbReference type="CDD" id="cd07570">
    <property type="entry name" value="GAT_Gln-NAD-synth"/>
    <property type="match status" value="1"/>
</dbReference>
<dbReference type="Gene3D" id="1.10.10.1140">
    <property type="entry name" value="Glutamine-dependent NAD+ synthetase, C-terminal domain"/>
    <property type="match status" value="1"/>
</dbReference>
<dbReference type="SUPFAM" id="SSF56317">
    <property type="entry name" value="Carbon-nitrogen hydrolase"/>
    <property type="match status" value="1"/>
</dbReference>
<comment type="caution">
    <text evidence="11">The sequence shown here is derived from an EMBL/GenBank/DDBJ whole genome shotgun (WGS) entry which is preliminary data.</text>
</comment>
<dbReference type="CDD" id="cd00553">
    <property type="entry name" value="NAD_synthase"/>
    <property type="match status" value="1"/>
</dbReference>
<comment type="similarity">
    <text evidence="9">Belongs to the NAD synthetase family.</text>
</comment>
<dbReference type="PROSITE" id="PS50263">
    <property type="entry name" value="CN_HYDROLASE"/>
    <property type="match status" value="1"/>
</dbReference>
<dbReference type="GO" id="GO:0008795">
    <property type="term" value="F:NAD+ synthase activity"/>
    <property type="evidence" value="ECO:0007669"/>
    <property type="project" value="UniProtKB-EC"/>
</dbReference>
<protein>
    <recommendedName>
        <fullName evidence="7 8">Glutamine-dependent NAD(+) synthetase</fullName>
        <ecNumber evidence="7 8">6.3.5.1</ecNumber>
    </recommendedName>
    <alternativeName>
        <fullName evidence="7 8">NAD(+) synthase [glutamine-hydrolyzing]</fullName>
    </alternativeName>
</protein>
<reference evidence="11" key="1">
    <citation type="submission" date="2022-12" db="EMBL/GenBank/DDBJ databases">
        <title>Clostridium sp. nov., isolated from industrial wastewater.</title>
        <authorList>
            <person name="Jiayan W."/>
        </authorList>
    </citation>
    <scope>NUCLEOTIDE SEQUENCE</scope>
    <source>
        <strain evidence="11">ZC22-4</strain>
    </source>
</reference>
<evidence type="ECO:0000256" key="3">
    <source>
        <dbReference type="ARBA" id="ARBA00022598"/>
    </source>
</evidence>
<feature type="binding site" evidence="7">
    <location>
        <begin position="353"/>
        <end position="360"/>
    </location>
    <ligand>
        <name>ATP</name>
        <dbReference type="ChEBI" id="CHEBI:30616"/>
    </ligand>
</feature>
<dbReference type="EMBL" id="JAPQFJ010000015">
    <property type="protein sequence ID" value="MCY6959754.1"/>
    <property type="molecule type" value="Genomic_DNA"/>
</dbReference>
<dbReference type="NCBIfam" id="TIGR00552">
    <property type="entry name" value="nadE"/>
    <property type="match status" value="1"/>
</dbReference>
<dbReference type="Gene3D" id="3.60.110.10">
    <property type="entry name" value="Carbon-nitrogen hydrolase"/>
    <property type="match status" value="1"/>
</dbReference>
<gene>
    <name evidence="7" type="primary">nadE</name>
    <name evidence="11" type="ORF">OW729_14130</name>
</gene>
<dbReference type="InterPro" id="IPR036526">
    <property type="entry name" value="C-N_Hydrolase_sf"/>
</dbReference>
<dbReference type="Gene3D" id="3.40.50.620">
    <property type="entry name" value="HUPs"/>
    <property type="match status" value="1"/>
</dbReference>
<feature type="binding site" evidence="7">
    <location>
        <position position="194"/>
    </location>
    <ligand>
        <name>L-glutamine</name>
        <dbReference type="ChEBI" id="CHEBI:58359"/>
    </ligand>
</feature>
<dbReference type="SUPFAM" id="SSF52402">
    <property type="entry name" value="Adenine nucleotide alpha hydrolases-like"/>
    <property type="match status" value="1"/>
</dbReference>
<dbReference type="Proteomes" id="UP001144612">
    <property type="component" value="Unassembled WGS sequence"/>
</dbReference>
<dbReference type="Pfam" id="PF00795">
    <property type="entry name" value="CN_hydrolase"/>
    <property type="match status" value="1"/>
</dbReference>
<evidence type="ECO:0000256" key="9">
    <source>
        <dbReference type="RuleBase" id="RU003811"/>
    </source>
</evidence>
<dbReference type="InterPro" id="IPR014445">
    <property type="entry name" value="Gln-dep_NAD_synthase"/>
</dbReference>
<evidence type="ECO:0000313" key="11">
    <source>
        <dbReference type="EMBL" id="MCY6959754.1"/>
    </source>
</evidence>
<dbReference type="InterPro" id="IPR003694">
    <property type="entry name" value="NAD_synthase"/>
</dbReference>
<keyword evidence="6 7" id="KW-0520">NAD</keyword>
<dbReference type="EC" id="6.3.5.1" evidence="7 8"/>
<dbReference type="InterPro" id="IPR022310">
    <property type="entry name" value="NAD/GMP_synthase"/>
</dbReference>
<dbReference type="InterPro" id="IPR041856">
    <property type="entry name" value="NAD+_synth_C"/>
</dbReference>
<dbReference type="PIRSF" id="PIRSF006630">
    <property type="entry name" value="NADS_GAT"/>
    <property type="match status" value="1"/>
</dbReference>
<evidence type="ECO:0000313" key="12">
    <source>
        <dbReference type="Proteomes" id="UP001144612"/>
    </source>
</evidence>
<evidence type="ECO:0000256" key="7">
    <source>
        <dbReference type="HAMAP-Rule" id="MF_02090"/>
    </source>
</evidence>
<name>A0ABT4DBS2_9CLOT</name>
<keyword evidence="3 7" id="KW-0436">Ligase</keyword>
<dbReference type="HAMAP" id="MF_02090">
    <property type="entry name" value="NadE_glutamine_dep"/>
    <property type="match status" value="1"/>
</dbReference>
<keyword evidence="12" id="KW-1185">Reference proteome</keyword>
<comment type="pathway">
    <text evidence="1 7 8">Cofactor biosynthesis; NAD(+) biosynthesis; NAD(+) from deamido-NAD(+) (L-Gln route): step 1/1.</text>
</comment>
<feature type="active site" description="For glutaminase activity" evidence="7">
    <location>
        <position position="113"/>
    </location>
</feature>
<dbReference type="PANTHER" id="PTHR23090:SF9">
    <property type="entry name" value="GLUTAMINE-DEPENDENT NAD(+) SYNTHETASE"/>
    <property type="match status" value="1"/>
</dbReference>
<dbReference type="RefSeq" id="WP_268062188.1">
    <property type="nucleotide sequence ID" value="NZ_JAPQFJ010000015.1"/>
</dbReference>
<feature type="binding site" evidence="7">
    <location>
        <begin position="473"/>
        <end position="476"/>
    </location>
    <ligand>
        <name>deamido-NAD(+)</name>
        <dbReference type="ChEBI" id="CHEBI:58437"/>
        <note>ligand shared between two neighboring subunits</note>
    </ligand>
</feature>
<feature type="binding site" evidence="7">
    <location>
        <position position="439"/>
    </location>
    <ligand>
        <name>deamido-NAD(+)</name>
        <dbReference type="ChEBI" id="CHEBI:58437"/>
        <note>ligand shared between two neighboring subunits</note>
    </ligand>
</feature>
<feature type="binding site" evidence="7">
    <location>
        <position position="119"/>
    </location>
    <ligand>
        <name>L-glutamine</name>
        <dbReference type="ChEBI" id="CHEBI:58359"/>
    </ligand>
</feature>
<comment type="similarity">
    <text evidence="2 7 8">In the C-terminal section; belongs to the NAD synthetase family.</text>
</comment>
<keyword evidence="4 7" id="KW-0547">Nucleotide-binding</keyword>
<feature type="binding site" evidence="7">
    <location>
        <position position="463"/>
    </location>
    <ligand>
        <name>ATP</name>
        <dbReference type="ChEBI" id="CHEBI:30616"/>
    </ligand>
</feature>
<proteinExistence type="inferred from homology"/>
<dbReference type="PANTHER" id="PTHR23090">
    <property type="entry name" value="NH 3 /GLUTAMINE-DEPENDENT NAD + SYNTHETASE"/>
    <property type="match status" value="1"/>
</dbReference>
<dbReference type="InterPro" id="IPR014729">
    <property type="entry name" value="Rossmann-like_a/b/a_fold"/>
</dbReference>
<feature type="binding site" evidence="7">
    <location>
        <position position="200"/>
    </location>
    <ligand>
        <name>L-glutamine</name>
        <dbReference type="ChEBI" id="CHEBI:58359"/>
    </ligand>
</feature>
<evidence type="ECO:0000256" key="2">
    <source>
        <dbReference type="ARBA" id="ARBA00007145"/>
    </source>
</evidence>
<dbReference type="Pfam" id="PF02540">
    <property type="entry name" value="NAD_synthase"/>
    <property type="match status" value="1"/>
</dbReference>
<feature type="active site" description="Nucleophile; for glutaminase activity" evidence="7">
    <location>
        <position position="167"/>
    </location>
</feature>
<feature type="binding site" evidence="7">
    <location>
        <position position="468"/>
    </location>
    <ligand>
        <name>deamido-NAD(+)</name>
        <dbReference type="ChEBI" id="CHEBI:58437"/>
        <note>ligand shared between two neighboring subunits</note>
    </ligand>
</feature>
<keyword evidence="5 7" id="KW-0067">ATP-binding</keyword>
<evidence type="ECO:0000256" key="1">
    <source>
        <dbReference type="ARBA" id="ARBA00005188"/>
    </source>
</evidence>